<evidence type="ECO:0000313" key="2">
    <source>
        <dbReference type="Proteomes" id="UP000297762"/>
    </source>
</evidence>
<dbReference type="PANTHER" id="PTHR39473:SF1">
    <property type="entry name" value="DINB-LIKE DOMAIN-CONTAINING PROTEIN"/>
    <property type="match status" value="1"/>
</dbReference>
<accession>A0A4V6QM99</accession>
<comment type="caution">
    <text evidence="1">The sequence shown here is derived from an EMBL/GenBank/DDBJ whole genome shotgun (WGS) entry which is preliminary data.</text>
</comment>
<dbReference type="EMBL" id="RQGF01000008">
    <property type="protein sequence ID" value="TGL64300.1"/>
    <property type="molecule type" value="Genomic_DNA"/>
</dbReference>
<dbReference type="SUPFAM" id="SSF109854">
    <property type="entry name" value="DinB/YfiT-like putative metalloenzymes"/>
    <property type="match status" value="1"/>
</dbReference>
<dbReference type="RefSeq" id="WP_135648006.1">
    <property type="nucleotide sequence ID" value="NZ_RQGF01000008.1"/>
</dbReference>
<proteinExistence type="predicted"/>
<dbReference type="InterPro" id="IPR034660">
    <property type="entry name" value="DinB/YfiT-like"/>
</dbReference>
<organism evidence="1 2">
    <name type="scientific">Leptospira sarikeiensis</name>
    <dbReference type="NCBI Taxonomy" id="2484943"/>
    <lineage>
        <taxon>Bacteria</taxon>
        <taxon>Pseudomonadati</taxon>
        <taxon>Spirochaetota</taxon>
        <taxon>Spirochaetia</taxon>
        <taxon>Leptospirales</taxon>
        <taxon>Leptospiraceae</taxon>
        <taxon>Leptospira</taxon>
    </lineage>
</organism>
<dbReference type="OrthoDB" id="344594at2"/>
<gene>
    <name evidence="1" type="ORF">EHQ64_02935</name>
</gene>
<dbReference type="Gene3D" id="1.20.120.450">
    <property type="entry name" value="dinb family like domain"/>
    <property type="match status" value="1"/>
</dbReference>
<dbReference type="AlphaFoldDB" id="A0A4V6QM99"/>
<protein>
    <recommendedName>
        <fullName evidence="3">DinB family protein</fullName>
    </recommendedName>
</protein>
<sequence>MYQTQPALVGSIESLFQRLADLLLKISDKNYTKPLQLLSGATVGKQVRHCLEVAETLVSGFGSDLISYDQRARNPIYENSPKATAERILELAKEFNRIDWEGDIKVSYLVDPNSGIENILDSSWERELLYVQEHTIHHEAIIRVALEHMGFEDIPESFGFAISTLQYNSSRPLLAWDPVI</sequence>
<reference evidence="1" key="1">
    <citation type="journal article" date="2019" name="PLoS Negl. Trop. Dis.">
        <title>Revisiting the worldwide diversity of Leptospira species in the environment.</title>
        <authorList>
            <person name="Vincent A.T."/>
            <person name="Schiettekatte O."/>
            <person name="Bourhy P."/>
            <person name="Veyrier F.J."/>
            <person name="Picardeau M."/>
        </authorList>
    </citation>
    <scope>NUCLEOTIDE SEQUENCE [LARGE SCALE GENOMIC DNA]</scope>
    <source>
        <strain evidence="1">201702455</strain>
    </source>
</reference>
<evidence type="ECO:0008006" key="3">
    <source>
        <dbReference type="Google" id="ProtNLM"/>
    </source>
</evidence>
<dbReference type="Proteomes" id="UP000297762">
    <property type="component" value="Unassembled WGS sequence"/>
</dbReference>
<evidence type="ECO:0000313" key="1">
    <source>
        <dbReference type="EMBL" id="TGL64300.1"/>
    </source>
</evidence>
<dbReference type="PANTHER" id="PTHR39473">
    <property type="match status" value="1"/>
</dbReference>
<keyword evidence="2" id="KW-1185">Reference proteome</keyword>
<name>A0A4V6QM99_9LEPT</name>